<reference evidence="11 13" key="1">
    <citation type="journal article" date="2015" name="Stand. Genomic Sci.">
        <title>Genomic Encyclopedia of Bacterial and Archaeal Type Strains, Phase III: the genomes of soil and plant-associated and newly described type strains.</title>
        <authorList>
            <person name="Whitman W.B."/>
            <person name="Woyke T."/>
            <person name="Klenk H.P."/>
            <person name="Zhou Y."/>
            <person name="Lilburn T.G."/>
            <person name="Beck B.J."/>
            <person name="De Vos P."/>
            <person name="Vandamme P."/>
            <person name="Eisen J.A."/>
            <person name="Garrity G."/>
            <person name="Hugenholtz P."/>
            <person name="Kyrpides N.C."/>
        </authorList>
    </citation>
    <scope>NUCLEOTIDE SEQUENCE [LARGE SCALE GENOMIC DNA]</scope>
    <source>
        <strain evidence="11 13">CGMCC 1.10115</strain>
    </source>
</reference>
<evidence type="ECO:0000313" key="13">
    <source>
        <dbReference type="Proteomes" id="UP000318667"/>
    </source>
</evidence>
<keyword evidence="2 7" id="KW-0132">Cell division</keyword>
<dbReference type="AlphaFoldDB" id="A0A2V3A1T3"/>
<evidence type="ECO:0000256" key="3">
    <source>
        <dbReference type="ARBA" id="ARBA00022692"/>
    </source>
</evidence>
<keyword evidence="13" id="KW-1185">Reference proteome</keyword>
<sequence>MSNLARKIQEEQQYQQQTQPLEAPKKLKSRKSWLSPGEKILGLAFTGIVCFGAVQMVSNQAAIYEVNKEIQQTERAIQEQTKVNGDLEMQVSELSTYERIKAKAEEMGLKFSGNNVKVVED</sequence>
<organism evidence="10 12">
    <name type="scientific">Cytobacillus oceanisediminis</name>
    <dbReference type="NCBI Taxonomy" id="665099"/>
    <lineage>
        <taxon>Bacteria</taxon>
        <taxon>Bacillati</taxon>
        <taxon>Bacillota</taxon>
        <taxon>Bacilli</taxon>
        <taxon>Bacillales</taxon>
        <taxon>Bacillaceae</taxon>
        <taxon>Cytobacillus</taxon>
    </lineage>
</organism>
<dbReference type="GO" id="GO:0032153">
    <property type="term" value="C:cell division site"/>
    <property type="evidence" value="ECO:0007669"/>
    <property type="project" value="UniProtKB-UniRule"/>
</dbReference>
<accession>A0A2V3A1T3</accession>
<evidence type="ECO:0000256" key="9">
    <source>
        <dbReference type="SAM" id="MobiDB-lite"/>
    </source>
</evidence>
<reference evidence="11" key="3">
    <citation type="submission" date="2019-07" db="EMBL/GenBank/DDBJ databases">
        <authorList>
            <person name="Whitman W."/>
            <person name="Huntemann M."/>
            <person name="Clum A."/>
            <person name="Pillay M."/>
            <person name="Palaniappan K."/>
            <person name="Varghese N."/>
            <person name="Mikhailova N."/>
            <person name="Stamatis D."/>
            <person name="Reddy T."/>
            <person name="Daum C."/>
            <person name="Shapiro N."/>
            <person name="Ivanova N."/>
            <person name="Kyrpides N."/>
            <person name="Woyke T."/>
        </authorList>
    </citation>
    <scope>NUCLEOTIDE SEQUENCE</scope>
    <source>
        <strain evidence="11">CGMCC 1.10115</strain>
    </source>
</reference>
<evidence type="ECO:0000256" key="6">
    <source>
        <dbReference type="ARBA" id="ARBA00023306"/>
    </source>
</evidence>
<name>A0A2V3A1T3_9BACI</name>
<evidence type="ECO:0000256" key="1">
    <source>
        <dbReference type="ARBA" id="ARBA00022475"/>
    </source>
</evidence>
<comment type="similarity">
    <text evidence="7">Belongs to the FtsL family.</text>
</comment>
<dbReference type="Proteomes" id="UP000247150">
    <property type="component" value="Unassembled WGS sequence"/>
</dbReference>
<dbReference type="GeneID" id="65403389"/>
<evidence type="ECO:0000313" key="10">
    <source>
        <dbReference type="EMBL" id="PWW27476.1"/>
    </source>
</evidence>
<keyword evidence="6 7" id="KW-0131">Cell cycle</keyword>
<dbReference type="Pfam" id="PF04977">
    <property type="entry name" value="DivIC"/>
    <property type="match status" value="1"/>
</dbReference>
<dbReference type="EMBL" id="VLKI01000005">
    <property type="protein sequence ID" value="TWH87247.1"/>
    <property type="molecule type" value="Genomic_DNA"/>
</dbReference>
<evidence type="ECO:0000313" key="12">
    <source>
        <dbReference type="Proteomes" id="UP000247150"/>
    </source>
</evidence>
<feature type="region of interest" description="Disordered" evidence="9">
    <location>
        <begin position="1"/>
        <end position="30"/>
    </location>
</feature>
<dbReference type="GO" id="GO:0043093">
    <property type="term" value="P:FtsZ-dependent cytokinesis"/>
    <property type="evidence" value="ECO:0007669"/>
    <property type="project" value="UniProtKB-UniRule"/>
</dbReference>
<reference evidence="10 12" key="2">
    <citation type="submission" date="2018-05" db="EMBL/GenBank/DDBJ databases">
        <title>Freshwater and sediment microbial communities from various areas in North America, analyzing microbe dynamics in response to fracking.</title>
        <authorList>
            <person name="Lamendella R."/>
        </authorList>
    </citation>
    <scope>NUCLEOTIDE SEQUENCE [LARGE SCALE GENOMIC DNA]</scope>
    <source>
        <strain evidence="10 12">15_TX</strain>
    </source>
</reference>
<dbReference type="InterPro" id="IPR011922">
    <property type="entry name" value="Cell_div_FtsL"/>
</dbReference>
<comment type="function">
    <text evidence="7">Essential cell division protein.</text>
</comment>
<evidence type="ECO:0000256" key="4">
    <source>
        <dbReference type="ARBA" id="ARBA00022989"/>
    </source>
</evidence>
<evidence type="ECO:0000256" key="8">
    <source>
        <dbReference type="NCBIfam" id="TIGR02209"/>
    </source>
</evidence>
<dbReference type="HAMAP" id="MF_00910">
    <property type="entry name" value="FtsL"/>
    <property type="match status" value="1"/>
</dbReference>
<dbReference type="GO" id="GO:0005886">
    <property type="term" value="C:plasma membrane"/>
    <property type="evidence" value="ECO:0007669"/>
    <property type="project" value="UniProtKB-SubCell"/>
</dbReference>
<protein>
    <recommendedName>
        <fullName evidence="7 8">Cell division protein FtsL</fullName>
    </recommendedName>
</protein>
<evidence type="ECO:0000313" key="11">
    <source>
        <dbReference type="EMBL" id="TWH87247.1"/>
    </source>
</evidence>
<keyword evidence="1 7" id="KW-1003">Cell membrane</keyword>
<keyword evidence="4 7" id="KW-1133">Transmembrane helix</keyword>
<evidence type="ECO:0000256" key="7">
    <source>
        <dbReference type="HAMAP-Rule" id="MF_00910"/>
    </source>
</evidence>
<dbReference type="Proteomes" id="UP000318667">
    <property type="component" value="Unassembled WGS sequence"/>
</dbReference>
<keyword evidence="5 7" id="KW-0472">Membrane</keyword>
<keyword evidence="3 7" id="KW-0812">Transmembrane</keyword>
<dbReference type="OrthoDB" id="14664at2"/>
<comment type="subcellular location">
    <subcellularLocation>
        <location evidence="7">Cell membrane</location>
        <topology evidence="7">Single-pass type II membrane protein</topology>
    </subcellularLocation>
    <text evidence="7">Localizes to the division septum where it forms a ring structure.</text>
</comment>
<dbReference type="EMBL" id="QGTW01000008">
    <property type="protein sequence ID" value="PWW27476.1"/>
    <property type="molecule type" value="Genomic_DNA"/>
</dbReference>
<evidence type="ECO:0000256" key="2">
    <source>
        <dbReference type="ARBA" id="ARBA00022618"/>
    </source>
</evidence>
<dbReference type="InterPro" id="IPR007060">
    <property type="entry name" value="FtsL/DivIC"/>
</dbReference>
<dbReference type="RefSeq" id="WP_110065784.1">
    <property type="nucleotide sequence ID" value="NZ_CBCSDC010000002.1"/>
</dbReference>
<gene>
    <name evidence="7" type="primary">ftsL</name>
    <name evidence="10" type="ORF">DFO73_108219</name>
    <name evidence="11" type="ORF">IQ19_02193</name>
</gene>
<evidence type="ECO:0000256" key="5">
    <source>
        <dbReference type="ARBA" id="ARBA00023136"/>
    </source>
</evidence>
<comment type="caution">
    <text evidence="10">The sequence shown here is derived from an EMBL/GenBank/DDBJ whole genome shotgun (WGS) entry which is preliminary data.</text>
</comment>
<proteinExistence type="inferred from homology"/>
<dbReference type="NCBIfam" id="TIGR02209">
    <property type="entry name" value="ftsL_broad"/>
    <property type="match status" value="1"/>
</dbReference>